<dbReference type="EMBL" id="JBFOLJ010000013">
    <property type="protein sequence ID" value="KAL2483169.1"/>
    <property type="molecule type" value="Genomic_DNA"/>
</dbReference>
<dbReference type="PANTHER" id="PTHR31970:SF0">
    <property type="entry name" value="MOLYBDATE TRANSPORTER 1"/>
    <property type="match status" value="1"/>
</dbReference>
<proteinExistence type="predicted"/>
<reference evidence="2" key="1">
    <citation type="submission" date="2024-07" db="EMBL/GenBank/DDBJ databases">
        <title>Two chromosome-level genome assemblies of Korean endemic species Abeliophyllum distichum and Forsythia ovata (Oleaceae).</title>
        <authorList>
            <person name="Jang H."/>
        </authorList>
    </citation>
    <scope>NUCLEOTIDE SEQUENCE [LARGE SCALE GENOMIC DNA]</scope>
</reference>
<dbReference type="InterPro" id="IPR031563">
    <property type="entry name" value="MOT1/MOT2"/>
</dbReference>
<name>A0ABD1R404_9LAMI</name>
<protein>
    <submittedName>
        <fullName evidence="1">Molybdate transporter 1-like</fullName>
    </submittedName>
</protein>
<organism evidence="1 2">
    <name type="scientific">Forsythia ovata</name>
    <dbReference type="NCBI Taxonomy" id="205694"/>
    <lineage>
        <taxon>Eukaryota</taxon>
        <taxon>Viridiplantae</taxon>
        <taxon>Streptophyta</taxon>
        <taxon>Embryophyta</taxon>
        <taxon>Tracheophyta</taxon>
        <taxon>Spermatophyta</taxon>
        <taxon>Magnoliopsida</taxon>
        <taxon>eudicotyledons</taxon>
        <taxon>Gunneridae</taxon>
        <taxon>Pentapetalae</taxon>
        <taxon>asterids</taxon>
        <taxon>lamiids</taxon>
        <taxon>Lamiales</taxon>
        <taxon>Oleaceae</taxon>
        <taxon>Forsythieae</taxon>
        <taxon>Forsythia</taxon>
    </lineage>
</organism>
<sequence>MNLIGCWFSATPCCHGAGGLVRQFFGKDFGSICSWGFRGSSVVCWDCVGYVLKGYEFKGRIHCYAYLHAVSLVGSSAALEFLCGIVVHLVLRTRILGDGQSCSIVKCNNL</sequence>
<evidence type="ECO:0000313" key="1">
    <source>
        <dbReference type="EMBL" id="KAL2483169.1"/>
    </source>
</evidence>
<accession>A0ABD1R404</accession>
<dbReference type="Proteomes" id="UP001604277">
    <property type="component" value="Unassembled WGS sequence"/>
</dbReference>
<comment type="caution">
    <text evidence="1">The sequence shown here is derived from an EMBL/GenBank/DDBJ whole genome shotgun (WGS) entry which is preliminary data.</text>
</comment>
<dbReference type="AlphaFoldDB" id="A0ABD1R404"/>
<evidence type="ECO:0000313" key="2">
    <source>
        <dbReference type="Proteomes" id="UP001604277"/>
    </source>
</evidence>
<dbReference type="PANTHER" id="PTHR31970">
    <property type="match status" value="1"/>
</dbReference>
<keyword evidence="2" id="KW-1185">Reference proteome</keyword>
<gene>
    <name evidence="1" type="ORF">Fot_44613</name>
</gene>